<evidence type="ECO:0000256" key="2">
    <source>
        <dbReference type="ARBA" id="ARBA00023043"/>
    </source>
</evidence>
<dbReference type="InterPro" id="IPR036770">
    <property type="entry name" value="Ankyrin_rpt-contain_sf"/>
</dbReference>
<evidence type="ECO:0000256" key="1">
    <source>
        <dbReference type="ARBA" id="ARBA00022737"/>
    </source>
</evidence>
<accession>A0AAD7EF50</accession>
<keyword evidence="5" id="KW-1185">Reference proteome</keyword>
<keyword evidence="2 3" id="KW-0040">ANK repeat</keyword>
<dbReference type="EMBL" id="JARIHO010000054">
    <property type="protein sequence ID" value="KAJ7319235.1"/>
    <property type="molecule type" value="Genomic_DNA"/>
</dbReference>
<dbReference type="Gene3D" id="1.25.40.20">
    <property type="entry name" value="Ankyrin repeat-containing domain"/>
    <property type="match status" value="2"/>
</dbReference>
<dbReference type="AlphaFoldDB" id="A0AAD7EF50"/>
<reference evidence="4" key="1">
    <citation type="submission" date="2023-03" db="EMBL/GenBank/DDBJ databases">
        <title>Massive genome expansion in bonnet fungi (Mycena s.s.) driven by repeated elements and novel gene families across ecological guilds.</title>
        <authorList>
            <consortium name="Lawrence Berkeley National Laboratory"/>
            <person name="Harder C.B."/>
            <person name="Miyauchi S."/>
            <person name="Viragh M."/>
            <person name="Kuo A."/>
            <person name="Thoen E."/>
            <person name="Andreopoulos B."/>
            <person name="Lu D."/>
            <person name="Skrede I."/>
            <person name="Drula E."/>
            <person name="Henrissat B."/>
            <person name="Morin E."/>
            <person name="Kohler A."/>
            <person name="Barry K."/>
            <person name="LaButti K."/>
            <person name="Morin E."/>
            <person name="Salamov A."/>
            <person name="Lipzen A."/>
            <person name="Mereny Z."/>
            <person name="Hegedus B."/>
            <person name="Baldrian P."/>
            <person name="Stursova M."/>
            <person name="Weitz H."/>
            <person name="Taylor A."/>
            <person name="Grigoriev I.V."/>
            <person name="Nagy L.G."/>
            <person name="Martin F."/>
            <person name="Kauserud H."/>
        </authorList>
    </citation>
    <scope>NUCLEOTIDE SEQUENCE</scope>
    <source>
        <strain evidence="4">CBHHK002</strain>
    </source>
</reference>
<protein>
    <submittedName>
        <fullName evidence="4">Ankyrin repeat-containing domain protein</fullName>
    </submittedName>
</protein>
<dbReference type="PANTHER" id="PTHR24171:SF9">
    <property type="entry name" value="ANKYRIN REPEAT DOMAIN-CONTAINING PROTEIN 39"/>
    <property type="match status" value="1"/>
</dbReference>
<keyword evidence="1" id="KW-0677">Repeat</keyword>
<organism evidence="4 5">
    <name type="scientific">Mycena albidolilacea</name>
    <dbReference type="NCBI Taxonomy" id="1033008"/>
    <lineage>
        <taxon>Eukaryota</taxon>
        <taxon>Fungi</taxon>
        <taxon>Dikarya</taxon>
        <taxon>Basidiomycota</taxon>
        <taxon>Agaricomycotina</taxon>
        <taxon>Agaricomycetes</taxon>
        <taxon>Agaricomycetidae</taxon>
        <taxon>Agaricales</taxon>
        <taxon>Marasmiineae</taxon>
        <taxon>Mycenaceae</taxon>
        <taxon>Mycena</taxon>
    </lineage>
</organism>
<evidence type="ECO:0000313" key="4">
    <source>
        <dbReference type="EMBL" id="KAJ7319235.1"/>
    </source>
</evidence>
<dbReference type="SUPFAM" id="SSF48403">
    <property type="entry name" value="Ankyrin repeat"/>
    <property type="match status" value="1"/>
</dbReference>
<dbReference type="PROSITE" id="PS50088">
    <property type="entry name" value="ANK_REPEAT"/>
    <property type="match status" value="3"/>
</dbReference>
<evidence type="ECO:0000256" key="3">
    <source>
        <dbReference type="PROSITE-ProRule" id="PRU00023"/>
    </source>
</evidence>
<sequence>MILLFAVNIALICNTELTLQHNKWLETDGSENEWSFGQVLAILLLLVPLRDLRIFGARRDFTSALQNAVRWHASTDVLRDLVRRGAHVNVRAEGKFYFPSACSYTKGIWPGSTYPTVLHLAVADRRDAELTRMLLVYGADPNIKDGTDRTPLQAASLHGDLPIARLLLAHGADPNIKGGEYSTALQAASHAGHLQIVQLLLESGADVNTPGQKYRSALEAASNSGHMEIVELLREHGEAPD</sequence>
<dbReference type="PROSITE" id="PS50297">
    <property type="entry name" value="ANK_REP_REGION"/>
    <property type="match status" value="2"/>
</dbReference>
<gene>
    <name evidence="4" type="ORF">DFH08DRAFT_713770</name>
</gene>
<dbReference type="SMART" id="SM00248">
    <property type="entry name" value="ANK"/>
    <property type="match status" value="5"/>
</dbReference>
<dbReference type="PRINTS" id="PR01415">
    <property type="entry name" value="ANKYRIN"/>
</dbReference>
<name>A0AAD7EF50_9AGAR</name>
<dbReference type="InterPro" id="IPR002110">
    <property type="entry name" value="Ankyrin_rpt"/>
</dbReference>
<dbReference type="PANTHER" id="PTHR24171">
    <property type="entry name" value="ANKYRIN REPEAT DOMAIN-CONTAINING PROTEIN 39-RELATED"/>
    <property type="match status" value="1"/>
</dbReference>
<feature type="repeat" description="ANK" evidence="3">
    <location>
        <begin position="113"/>
        <end position="146"/>
    </location>
</feature>
<dbReference type="Pfam" id="PF12796">
    <property type="entry name" value="Ank_2"/>
    <property type="match status" value="2"/>
</dbReference>
<comment type="caution">
    <text evidence="4">The sequence shown here is derived from an EMBL/GenBank/DDBJ whole genome shotgun (WGS) entry which is preliminary data.</text>
</comment>
<proteinExistence type="predicted"/>
<dbReference type="Proteomes" id="UP001218218">
    <property type="component" value="Unassembled WGS sequence"/>
</dbReference>
<evidence type="ECO:0000313" key="5">
    <source>
        <dbReference type="Proteomes" id="UP001218218"/>
    </source>
</evidence>
<feature type="repeat" description="ANK" evidence="3">
    <location>
        <begin position="180"/>
        <end position="212"/>
    </location>
</feature>
<feature type="repeat" description="ANK" evidence="3">
    <location>
        <begin position="147"/>
        <end position="179"/>
    </location>
</feature>